<gene>
    <name evidence="2" type="ORF">CDES_03950</name>
</gene>
<dbReference type="KEGG" id="cdx:CDES_03950"/>
<dbReference type="Pfam" id="PF01863">
    <property type="entry name" value="YgjP-like"/>
    <property type="match status" value="1"/>
</dbReference>
<organism evidence="2 3">
    <name type="scientific">Corynebacterium deserti GIMN1.010</name>
    <dbReference type="NCBI Taxonomy" id="931089"/>
    <lineage>
        <taxon>Bacteria</taxon>
        <taxon>Bacillati</taxon>
        <taxon>Actinomycetota</taxon>
        <taxon>Actinomycetes</taxon>
        <taxon>Mycobacteriales</taxon>
        <taxon>Corynebacteriaceae</taxon>
        <taxon>Corynebacterium</taxon>
    </lineage>
</organism>
<keyword evidence="3" id="KW-1185">Reference proteome</keyword>
<protein>
    <recommendedName>
        <fullName evidence="1">YgjP-like metallopeptidase domain-containing protein</fullName>
    </recommendedName>
</protein>
<dbReference type="InterPro" id="IPR053136">
    <property type="entry name" value="UTP_pyrophosphatase-like"/>
</dbReference>
<evidence type="ECO:0000313" key="2">
    <source>
        <dbReference type="EMBL" id="ALC05242.1"/>
    </source>
</evidence>
<evidence type="ECO:0000313" key="3">
    <source>
        <dbReference type="Proteomes" id="UP000068067"/>
    </source>
</evidence>
<feature type="domain" description="YgjP-like metallopeptidase" evidence="1">
    <location>
        <begin position="82"/>
        <end position="144"/>
    </location>
</feature>
<proteinExistence type="predicted"/>
<dbReference type="PATRIC" id="fig|931089.4.peg.800"/>
<dbReference type="Proteomes" id="UP000068067">
    <property type="component" value="Chromosome"/>
</dbReference>
<dbReference type="Gene3D" id="3.30.2010.10">
    <property type="entry name" value="Metalloproteases ('zincins'), catalytic domain"/>
    <property type="match status" value="1"/>
</dbReference>
<dbReference type="AlphaFoldDB" id="A0A0M4CNT1"/>
<dbReference type="EMBL" id="CP009220">
    <property type="protein sequence ID" value="ALC05242.1"/>
    <property type="molecule type" value="Genomic_DNA"/>
</dbReference>
<dbReference type="PANTHER" id="PTHR30399:SF1">
    <property type="entry name" value="UTP PYROPHOSPHATASE"/>
    <property type="match status" value="1"/>
</dbReference>
<reference evidence="2 3" key="1">
    <citation type="submission" date="2014-08" db="EMBL/GenBank/DDBJ databases">
        <title>Complete genome sequence of Corynebacterium deserti GIMN1.010 (=DSM 45689), isolated from desert sand in western China.</title>
        <authorList>
            <person name="Ruckert C."/>
            <person name="Albersmeier A."/>
            <person name="Kalinowski J."/>
        </authorList>
    </citation>
    <scope>NUCLEOTIDE SEQUENCE [LARGE SCALE GENOMIC DNA]</scope>
    <source>
        <strain evidence="2 3">GIMN1.010</strain>
    </source>
</reference>
<name>A0A0M4CNT1_9CORY</name>
<dbReference type="OrthoDB" id="9811177at2"/>
<sequence>MHEIEVIRSTRRTRTVQARIVDGKIEVRIPSRMSKAEEERAVAEIVDKLERKTRSSASSDAQLLERAHRLNQTVLSGKARVESVRWVSNQKSRWGSCTVATADIRISDRLRDVPDYVLDLVLVHELTHTFIPEHSAEFWQWANKTPFAERAKGYLEAYQRWG</sequence>
<dbReference type="PANTHER" id="PTHR30399">
    <property type="entry name" value="UNCHARACTERIZED PROTEIN YGJP"/>
    <property type="match status" value="1"/>
</dbReference>
<dbReference type="STRING" id="931089.CDES_03950"/>
<dbReference type="CDD" id="cd07344">
    <property type="entry name" value="M48_yhfN_like"/>
    <property type="match status" value="1"/>
</dbReference>
<accession>A0A0M4CNT1</accession>
<evidence type="ECO:0000259" key="1">
    <source>
        <dbReference type="Pfam" id="PF01863"/>
    </source>
</evidence>
<dbReference type="RefSeq" id="WP_053544347.1">
    <property type="nucleotide sequence ID" value="NZ_CP009220.1"/>
</dbReference>
<dbReference type="InterPro" id="IPR002725">
    <property type="entry name" value="YgjP-like_metallopeptidase"/>
</dbReference>